<evidence type="ECO:0000256" key="3">
    <source>
        <dbReference type="ARBA" id="ARBA00023242"/>
    </source>
</evidence>
<evidence type="ECO:0000256" key="6">
    <source>
        <dbReference type="ARBA" id="ARBA00040070"/>
    </source>
</evidence>
<protein>
    <recommendedName>
        <fullName evidence="6">Pre-rRNA-processing protein TSR1 homolog</fullName>
    </recommendedName>
</protein>
<dbReference type="EMBL" id="QDEB01110070">
    <property type="protein sequence ID" value="RZB62201.1"/>
    <property type="molecule type" value="Genomic_DNA"/>
</dbReference>
<dbReference type="Proteomes" id="UP000292052">
    <property type="component" value="Unassembled WGS sequence"/>
</dbReference>
<gene>
    <name evidence="9" type="ORF">BDFB_002596</name>
</gene>
<evidence type="ECO:0000256" key="1">
    <source>
        <dbReference type="ARBA" id="ARBA00004604"/>
    </source>
</evidence>
<proteinExistence type="inferred from homology"/>
<dbReference type="InterPro" id="IPR030387">
    <property type="entry name" value="G_Bms1/Tsr1_dom"/>
</dbReference>
<dbReference type="Pfam" id="PF01749">
    <property type="entry name" value="IBB"/>
    <property type="match status" value="1"/>
</dbReference>
<keyword evidence="10" id="KW-1185">Reference proteome</keyword>
<dbReference type="Pfam" id="PF22298">
    <property type="entry name" value="Tsr1_G-like"/>
    <property type="match status" value="1"/>
</dbReference>
<comment type="similarity">
    <text evidence="5">Belongs to the TRAFAC class translation factor GTPase superfamily. Bms1-like GTPase family. TSR1 subfamily.</text>
</comment>
<dbReference type="GO" id="GO:0005730">
    <property type="term" value="C:nucleolus"/>
    <property type="evidence" value="ECO:0007669"/>
    <property type="project" value="UniProtKB-SubCell"/>
</dbReference>
<name>A0A482VER4_ASBVE</name>
<feature type="compositionally biased region" description="Acidic residues" evidence="7">
    <location>
        <begin position="401"/>
        <end position="423"/>
    </location>
</feature>
<reference evidence="9 10" key="1">
    <citation type="submission" date="2017-03" db="EMBL/GenBank/DDBJ databases">
        <title>Genome of the blue death feigning beetle - Asbolus verrucosus.</title>
        <authorList>
            <person name="Rider S.D."/>
        </authorList>
    </citation>
    <scope>NUCLEOTIDE SEQUENCE [LARGE SCALE GENOMIC DNA]</scope>
    <source>
        <strain evidence="9">Butters</strain>
        <tissue evidence="9">Head and leg muscle</tissue>
    </source>
</reference>
<dbReference type="Pfam" id="PF04950">
    <property type="entry name" value="RIBIOP_C"/>
    <property type="match status" value="1"/>
</dbReference>
<dbReference type="InterPro" id="IPR007034">
    <property type="entry name" value="BMS1_TSR1_C"/>
</dbReference>
<feature type="domain" description="Bms1-type G" evidence="8">
    <location>
        <begin position="86"/>
        <end position="251"/>
    </location>
</feature>
<organism evidence="9 10">
    <name type="scientific">Asbolus verrucosus</name>
    <name type="common">Desert ironclad beetle</name>
    <dbReference type="NCBI Taxonomy" id="1661398"/>
    <lineage>
        <taxon>Eukaryota</taxon>
        <taxon>Metazoa</taxon>
        <taxon>Ecdysozoa</taxon>
        <taxon>Arthropoda</taxon>
        <taxon>Hexapoda</taxon>
        <taxon>Insecta</taxon>
        <taxon>Pterygota</taxon>
        <taxon>Neoptera</taxon>
        <taxon>Endopterygota</taxon>
        <taxon>Coleoptera</taxon>
        <taxon>Polyphaga</taxon>
        <taxon>Cucujiformia</taxon>
        <taxon>Tenebrionidae</taxon>
        <taxon>Pimeliinae</taxon>
        <taxon>Asbolus</taxon>
    </lineage>
</organism>
<feature type="region of interest" description="Disordered" evidence="7">
    <location>
        <begin position="399"/>
        <end position="438"/>
    </location>
</feature>
<dbReference type="PROSITE" id="PS51714">
    <property type="entry name" value="G_BMS1"/>
    <property type="match status" value="1"/>
</dbReference>
<dbReference type="GO" id="GO:0061608">
    <property type="term" value="F:nuclear import signal receptor activity"/>
    <property type="evidence" value="ECO:0007669"/>
    <property type="project" value="InterPro"/>
</dbReference>
<dbReference type="Pfam" id="PF08142">
    <property type="entry name" value="AARP2CN"/>
    <property type="match status" value="1"/>
</dbReference>
<feature type="region of interest" description="Disordered" evidence="7">
    <location>
        <begin position="1"/>
        <end position="69"/>
    </location>
</feature>
<evidence type="ECO:0000256" key="2">
    <source>
        <dbReference type="ARBA" id="ARBA00022517"/>
    </source>
</evidence>
<dbReference type="AlphaFoldDB" id="A0A482VER4"/>
<dbReference type="STRING" id="1661398.A0A482VER4"/>
<evidence type="ECO:0000259" key="8">
    <source>
        <dbReference type="PROSITE" id="PS51714"/>
    </source>
</evidence>
<dbReference type="GO" id="GO:0030688">
    <property type="term" value="C:preribosome, small subunit precursor"/>
    <property type="evidence" value="ECO:0007669"/>
    <property type="project" value="TreeGrafter"/>
</dbReference>
<dbReference type="PANTHER" id="PTHR12858">
    <property type="entry name" value="RIBOSOME BIOGENESIS PROTEIN"/>
    <property type="match status" value="1"/>
</dbReference>
<dbReference type="PANTHER" id="PTHR12858:SF1">
    <property type="entry name" value="PRE-RRNA-PROCESSING PROTEIN TSR1 HOMOLOG"/>
    <property type="match status" value="1"/>
</dbReference>
<comment type="function">
    <text evidence="4">Required during maturation of the 40S ribosomal subunit in the nucleolus.</text>
</comment>
<evidence type="ECO:0000256" key="5">
    <source>
        <dbReference type="ARBA" id="ARBA00038288"/>
    </source>
</evidence>
<dbReference type="GO" id="GO:0006606">
    <property type="term" value="P:protein import into nucleus"/>
    <property type="evidence" value="ECO:0007669"/>
    <property type="project" value="InterPro"/>
</dbReference>
<sequence>MGVDKIQNHRPGVFKQTNKSHKHGRHRSKGSISHDAKGKISVKTLSKKNKRDLNREQRRHQSLQIRQNKRNEVLAKKRSLGGLDYAPFLVCLVPLNKTVDAQEALESLIKCDSEAIVNRSPTGVTHVCTPRFKQKFSFIIPPSDNELAVLDALKVCDTVLFLVSTSGGVEEDNLIDQWGQNILMSSFSQGLATPVVAVKDLENIVQKKRHEYRQQVQKLISKWLPEEKILTLDNHTDGINLLRKIGNQKRRHVVYKDRRPHIYAENVEFIPNETGPYGTLKVTGYLRGSTLSVNGLVHLPGVGDFQMIQIDAPFDPYCIDKNKTKDSAAGASDEKCNIRVLDKAEITKQESLDAENVPDPMDAEQTWPTNEEIEMAERESKVKKVKKVPKGWSEYQAAWIPDDDAEFQADESDSEESDDMDAMSEEKSLSGRGDEEFDTVTESEVAINDDKYDQEMDFVAERRELEKIKAAKTDRLFPDEVDTPLDQPARIRFQKYRGLESFRTSPWDPKENLPSDYARIFQFENFDRTKKRVLKEHEDMDGAKPGWYITVHIKDVSQLLWSNFRALGAPLILFGLLPHEYKMSVLNVVLKRTPNYSLPIQSKERLIFQCGYRRFVTNPIFSQHTNGQKHKFERFFQPESTAVATFFGRIQFPPSPVLCYKEENGTLTLVATGSLLSCNPDRIILKRIVLSGHPFKIYKRSAVIRFMFFNREDIVYFKPCKLRTKMGRIGHIKEPLGTHGHIKCIFDGQLKSQDTVLLNLYKRVFPKWTYEDLIVSVANNEEMET</sequence>
<evidence type="ECO:0000313" key="10">
    <source>
        <dbReference type="Proteomes" id="UP000292052"/>
    </source>
</evidence>
<feature type="compositionally biased region" description="Basic and acidic residues" evidence="7">
    <location>
        <begin position="424"/>
        <end position="434"/>
    </location>
</feature>
<dbReference type="GO" id="GO:0005525">
    <property type="term" value="F:GTP binding"/>
    <property type="evidence" value="ECO:0007669"/>
    <property type="project" value="TreeGrafter"/>
</dbReference>
<accession>A0A482VER4</accession>
<dbReference type="GO" id="GO:0000462">
    <property type="term" value="P:maturation of SSU-rRNA from tricistronic rRNA transcript (SSU-rRNA, 5.8S rRNA, LSU-rRNA)"/>
    <property type="evidence" value="ECO:0007669"/>
    <property type="project" value="TreeGrafter"/>
</dbReference>
<evidence type="ECO:0000256" key="7">
    <source>
        <dbReference type="SAM" id="MobiDB-lite"/>
    </source>
</evidence>
<feature type="compositionally biased region" description="Basic residues" evidence="7">
    <location>
        <begin position="18"/>
        <end position="29"/>
    </location>
</feature>
<dbReference type="GO" id="GO:0034511">
    <property type="term" value="F:U3 snoRNA binding"/>
    <property type="evidence" value="ECO:0007669"/>
    <property type="project" value="TreeGrafter"/>
</dbReference>
<evidence type="ECO:0000313" key="9">
    <source>
        <dbReference type="EMBL" id="RZB62201.1"/>
    </source>
</evidence>
<dbReference type="OrthoDB" id="119302at2759"/>
<keyword evidence="3" id="KW-0539">Nucleus</keyword>
<dbReference type="InterPro" id="IPR012948">
    <property type="entry name" value="AARP2CN"/>
</dbReference>
<dbReference type="InterPro" id="IPR002652">
    <property type="entry name" value="Importin-a_IBB"/>
</dbReference>
<dbReference type="SMART" id="SM01362">
    <property type="entry name" value="DUF663"/>
    <property type="match status" value="1"/>
</dbReference>
<comment type="caution">
    <text evidence="9">The sequence shown here is derived from an EMBL/GenBank/DDBJ whole genome shotgun (WGS) entry which is preliminary data.</text>
</comment>
<comment type="subcellular location">
    <subcellularLocation>
        <location evidence="1">Nucleus</location>
        <location evidence="1">Nucleolus</location>
    </subcellularLocation>
</comment>
<dbReference type="GO" id="GO:0000479">
    <property type="term" value="P:endonucleolytic cleavage of tricistronic rRNA transcript (SSU-rRNA, 5.8S rRNA, LSU-rRNA)"/>
    <property type="evidence" value="ECO:0007669"/>
    <property type="project" value="TreeGrafter"/>
</dbReference>
<keyword evidence="2" id="KW-0690">Ribosome biogenesis</keyword>
<dbReference type="GO" id="GO:0003924">
    <property type="term" value="F:GTPase activity"/>
    <property type="evidence" value="ECO:0007669"/>
    <property type="project" value="TreeGrafter"/>
</dbReference>
<dbReference type="InterPro" id="IPR039761">
    <property type="entry name" value="Bms1/Tsr1"/>
</dbReference>
<dbReference type="SMART" id="SM00785">
    <property type="entry name" value="AARP2CN"/>
    <property type="match status" value="1"/>
</dbReference>
<evidence type="ECO:0000256" key="4">
    <source>
        <dbReference type="ARBA" id="ARBA00037087"/>
    </source>
</evidence>